<dbReference type="EMBL" id="QPQM01000001">
    <property type="protein sequence ID" value="NIY56232.1"/>
    <property type="molecule type" value="Genomic_DNA"/>
</dbReference>
<reference evidence="2" key="1">
    <citation type="journal article" date="2020" name="Int. J. Syst. Evol. Microbiol.">
        <title>Reclassification of Francisella noatunensis subsp. orientalis Ottem et al. 2009 as Francisella orientalis sp. nov., Francisella noatunensis subsp. chilensis subsp. nov. and emended description of Francisella noatunensis.</title>
        <authorList>
            <person name="Ramirez-Paredes J.G."/>
            <person name="Larsson P."/>
            <person name="Thompson K.D."/>
            <person name="Penman D.J."/>
            <person name="Busse H.J."/>
            <person name="Ohrman C."/>
            <person name="Sjodin A."/>
            <person name="Soto E."/>
            <person name="Richards R.H."/>
            <person name="Adams A."/>
            <person name="Colquhoun D.J."/>
        </authorList>
    </citation>
    <scope>NUCLEOTIDE SEQUENCE</scope>
    <source>
        <strain evidence="2">LADL-07285A</strain>
    </source>
</reference>
<proteinExistence type="predicted"/>
<comment type="caution">
    <text evidence="2">The sequence shown here is derived from an EMBL/GenBank/DDBJ whole genome shotgun (WGS) entry which is preliminary data.</text>
</comment>
<dbReference type="Pfam" id="PF13936">
    <property type="entry name" value="HTH_38"/>
    <property type="match status" value="1"/>
</dbReference>
<accession>A0AAW9YMH4</accession>
<sequence>MKIYKQIGAEERVKIIRMRGEWKSVRQIACVLKRCPSTISRELRRN</sequence>
<organism evidence="2 3">
    <name type="scientific">Francisella orientalis</name>
    <dbReference type="NCBI Taxonomy" id="299583"/>
    <lineage>
        <taxon>Bacteria</taxon>
        <taxon>Pseudomonadati</taxon>
        <taxon>Pseudomonadota</taxon>
        <taxon>Gammaproteobacteria</taxon>
        <taxon>Thiotrichales</taxon>
        <taxon>Francisellaceae</taxon>
        <taxon>Francisella</taxon>
    </lineage>
</organism>
<dbReference type="Proteomes" id="UP000774689">
    <property type="component" value="Unassembled WGS sequence"/>
</dbReference>
<gene>
    <name evidence="2" type="ORF">CHQ83_02125</name>
</gene>
<evidence type="ECO:0000259" key="1">
    <source>
        <dbReference type="Pfam" id="PF13936"/>
    </source>
</evidence>
<dbReference type="GeneID" id="91957806"/>
<feature type="domain" description="Transposase IS30-like HTH" evidence="1">
    <location>
        <begin position="4"/>
        <end position="46"/>
    </location>
</feature>
<evidence type="ECO:0000313" key="2">
    <source>
        <dbReference type="EMBL" id="NIY56232.1"/>
    </source>
</evidence>
<dbReference type="InterPro" id="IPR025246">
    <property type="entry name" value="IS30-like_HTH"/>
</dbReference>
<evidence type="ECO:0000313" key="3">
    <source>
        <dbReference type="Proteomes" id="UP000774689"/>
    </source>
</evidence>
<dbReference type="AlphaFoldDB" id="A0AAW9YMH4"/>
<protein>
    <submittedName>
        <fullName evidence="2">Helix-turn-helix domain-containing protein</fullName>
    </submittedName>
</protein>
<name>A0AAW9YMH4_9GAMM</name>
<dbReference type="RefSeq" id="WP_080574380.1">
    <property type="nucleotide sequence ID" value="NZ_CP011923.2"/>
</dbReference>